<name>A0A392TUV7_9FABA</name>
<organism evidence="2 3">
    <name type="scientific">Trifolium medium</name>
    <dbReference type="NCBI Taxonomy" id="97028"/>
    <lineage>
        <taxon>Eukaryota</taxon>
        <taxon>Viridiplantae</taxon>
        <taxon>Streptophyta</taxon>
        <taxon>Embryophyta</taxon>
        <taxon>Tracheophyta</taxon>
        <taxon>Spermatophyta</taxon>
        <taxon>Magnoliopsida</taxon>
        <taxon>eudicotyledons</taxon>
        <taxon>Gunneridae</taxon>
        <taxon>Pentapetalae</taxon>
        <taxon>rosids</taxon>
        <taxon>fabids</taxon>
        <taxon>Fabales</taxon>
        <taxon>Fabaceae</taxon>
        <taxon>Papilionoideae</taxon>
        <taxon>50 kb inversion clade</taxon>
        <taxon>NPAAA clade</taxon>
        <taxon>Hologalegina</taxon>
        <taxon>IRL clade</taxon>
        <taxon>Trifolieae</taxon>
        <taxon>Trifolium</taxon>
    </lineage>
</organism>
<comment type="caution">
    <text evidence="2">The sequence shown here is derived from an EMBL/GenBank/DDBJ whole genome shotgun (WGS) entry which is preliminary data.</text>
</comment>
<reference evidence="2 3" key="1">
    <citation type="journal article" date="2018" name="Front. Plant Sci.">
        <title>Red Clover (Trifolium pratense) and Zigzag Clover (T. medium) - A Picture of Genomic Similarities and Differences.</title>
        <authorList>
            <person name="Dluhosova J."/>
            <person name="Istvanek J."/>
            <person name="Nedelnik J."/>
            <person name="Repkova J."/>
        </authorList>
    </citation>
    <scope>NUCLEOTIDE SEQUENCE [LARGE SCALE GENOMIC DNA]</scope>
    <source>
        <strain evidence="3">cv. 10/8</strain>
        <tissue evidence="2">Leaf</tissue>
    </source>
</reference>
<dbReference type="AlphaFoldDB" id="A0A392TUV7"/>
<evidence type="ECO:0000256" key="1">
    <source>
        <dbReference type="SAM" id="MobiDB-lite"/>
    </source>
</evidence>
<dbReference type="Proteomes" id="UP000265520">
    <property type="component" value="Unassembled WGS sequence"/>
</dbReference>
<proteinExistence type="predicted"/>
<feature type="compositionally biased region" description="Basic and acidic residues" evidence="1">
    <location>
        <begin position="46"/>
        <end position="69"/>
    </location>
</feature>
<dbReference type="EMBL" id="LXQA010664695">
    <property type="protein sequence ID" value="MCI64862.1"/>
    <property type="molecule type" value="Genomic_DNA"/>
</dbReference>
<evidence type="ECO:0000313" key="3">
    <source>
        <dbReference type="Proteomes" id="UP000265520"/>
    </source>
</evidence>
<protein>
    <submittedName>
        <fullName evidence="2">Uncharacterized protein</fullName>
    </submittedName>
</protein>
<accession>A0A392TUV7</accession>
<feature type="region of interest" description="Disordered" evidence="1">
    <location>
        <begin position="1"/>
        <end position="69"/>
    </location>
</feature>
<feature type="non-terminal residue" evidence="2">
    <location>
        <position position="69"/>
    </location>
</feature>
<sequence>MGQLSRKFSSIQSQGGFGGNTHDNPKNESCKAITLRSREVPSPVVVEKHREKKVSSGREEDKSEDKIEG</sequence>
<keyword evidence="3" id="KW-1185">Reference proteome</keyword>
<evidence type="ECO:0000313" key="2">
    <source>
        <dbReference type="EMBL" id="MCI64862.1"/>
    </source>
</evidence>